<name>A0AAJ8JSL6_9TREE</name>
<reference evidence="7" key="1">
    <citation type="submission" date="2016-06" db="EMBL/GenBank/DDBJ databases">
        <authorList>
            <person name="Cuomo C."/>
            <person name="Litvintseva A."/>
            <person name="Heitman J."/>
            <person name="Chen Y."/>
            <person name="Sun S."/>
            <person name="Springer D."/>
            <person name="Dromer F."/>
            <person name="Young S."/>
            <person name="Zeng Q."/>
            <person name="Chapman S."/>
            <person name="Gujja S."/>
            <person name="Saif S."/>
            <person name="Birren B."/>
        </authorList>
    </citation>
    <scope>NUCLEOTIDE SEQUENCE</scope>
    <source>
        <strain evidence="7">CBS 7841</strain>
    </source>
</reference>
<protein>
    <submittedName>
        <fullName evidence="7">Uncharacterized protein</fullName>
    </submittedName>
</protein>
<keyword evidence="3" id="KW-0539">Nucleus</keyword>
<dbReference type="Pfam" id="PF08170">
    <property type="entry name" value="POPLD"/>
    <property type="match status" value="1"/>
</dbReference>
<dbReference type="GO" id="GO:0001682">
    <property type="term" value="P:tRNA 5'-leader removal"/>
    <property type="evidence" value="ECO:0007669"/>
    <property type="project" value="InterPro"/>
</dbReference>
<dbReference type="InterPro" id="IPR009723">
    <property type="entry name" value="Pop1_N"/>
</dbReference>
<proteinExistence type="predicted"/>
<dbReference type="PANTHER" id="PTHR22731">
    <property type="entry name" value="RIBONUCLEASES P/MRP PROTEIN SUBUNIT POP1"/>
    <property type="match status" value="1"/>
</dbReference>
<comment type="subcellular location">
    <subcellularLocation>
        <location evidence="1">Nucleus</location>
    </subcellularLocation>
</comment>
<dbReference type="SUPFAM" id="SSF103025">
    <property type="entry name" value="Folate-binding domain"/>
    <property type="match status" value="1"/>
</dbReference>
<sequence>MSKQQSKPTLPKPYSRPQKAIHKTVDLLQKNESCGVRGKGKEKDILGDVMSLVDDVKRLPGMISVEKFAQTRAMEIYAFQTAIKAAEAQGNTRAFQSLPRHLRRRAASHNPRRVPRRLRSRAAAEIDTGDTIAKKHRKIAKQRAKGNLRSHLKRATLFRLRQRSKSWLPTHLWHAKRYHMENLWGWRLPITPTLKCFRHAYRAGRRKAVAWDVSYYGIVEVEGKRQDIINLLTPITGGKFAGQRFENGTTVARVSFYQHSTFPRGLVGPAEILWQPQPSTSQFKPCSKIWIRLHPSIFTQVWESLKISSLQATNVTNSTTKTGANLQIKNRSEELEALEITGPRSGEVLRRVFKLCKREKAQKGMFFNNLGDPVRISDGAVIGLSVYDPRLNFPPRRLAIEDFDAEDGDGTFHSRIVKSSIELAYSSLWDEKAREQASQVRYTKYQLDARRHRLGLPGTRLHPASSDNRLPMILIHHSTHPPPTPNSHSFYGFTILLPSSWAQYVLNSIAYCSTFVGGLKERQVQHREAGVPSFPECYGNVCKAGADWEKRVRSDENETWNKKPPAKRVGFDKIGISCPWLPNWSLTMKQEKFSKEEESFVVQSAPRPYLVPYPFSAHLDPDLTPPQYLTALNAFRAQRCLQPLPSAQADDLYREAVLHVEVQMLRRGSPGDMAVICSLDKQERHEWIDAYENEIDDLGSVEEMSVLQKLGESRPSEQHLIGWTTTGNISLTRGRGYALGVITLSGYLDLLRVKVEENRAQWKHKALVCIRNRNGRVSRLAELKVVC</sequence>
<evidence type="ECO:0000313" key="8">
    <source>
        <dbReference type="Proteomes" id="UP000094043"/>
    </source>
</evidence>
<feature type="domain" description="Pop1 N-terminal" evidence="4">
    <location>
        <begin position="142"/>
        <end position="223"/>
    </location>
</feature>
<evidence type="ECO:0000259" key="6">
    <source>
        <dbReference type="Pfam" id="PF22770"/>
    </source>
</evidence>
<dbReference type="PANTHER" id="PTHR22731:SF3">
    <property type="entry name" value="RIBONUCLEASES P_MRP PROTEIN SUBUNIT POP1"/>
    <property type="match status" value="1"/>
</dbReference>
<dbReference type="GO" id="GO:0005655">
    <property type="term" value="C:nucleolar ribonuclease P complex"/>
    <property type="evidence" value="ECO:0007669"/>
    <property type="project" value="InterPro"/>
</dbReference>
<dbReference type="InterPro" id="IPR055079">
    <property type="entry name" value="POP1_C"/>
</dbReference>
<evidence type="ECO:0000256" key="1">
    <source>
        <dbReference type="ARBA" id="ARBA00004123"/>
    </source>
</evidence>
<accession>A0AAJ8JSL6</accession>
<evidence type="ECO:0000313" key="7">
    <source>
        <dbReference type="EMBL" id="WVN87681.1"/>
    </source>
</evidence>
<evidence type="ECO:0000256" key="2">
    <source>
        <dbReference type="ARBA" id="ARBA00022694"/>
    </source>
</evidence>
<dbReference type="EMBL" id="CP143786">
    <property type="protein sequence ID" value="WVN87681.1"/>
    <property type="molecule type" value="Genomic_DNA"/>
</dbReference>
<dbReference type="InterPro" id="IPR027266">
    <property type="entry name" value="TrmE/GcvT-like"/>
</dbReference>
<evidence type="ECO:0000259" key="5">
    <source>
        <dbReference type="Pfam" id="PF08170"/>
    </source>
</evidence>
<reference evidence="7" key="2">
    <citation type="journal article" date="2022" name="Elife">
        <title>Obligate sexual reproduction of a homothallic fungus closely related to the Cryptococcus pathogenic species complex.</title>
        <authorList>
            <person name="Passer A.R."/>
            <person name="Clancey S.A."/>
            <person name="Shea T."/>
            <person name="David-Palma M."/>
            <person name="Averette A.F."/>
            <person name="Boekhout T."/>
            <person name="Porcel B.M."/>
            <person name="Nowrousian M."/>
            <person name="Cuomo C.A."/>
            <person name="Sun S."/>
            <person name="Heitman J."/>
            <person name="Coelho M.A."/>
        </authorList>
    </citation>
    <scope>NUCLEOTIDE SEQUENCE</scope>
    <source>
        <strain evidence="7">CBS 7841</strain>
    </source>
</reference>
<keyword evidence="8" id="KW-1185">Reference proteome</keyword>
<dbReference type="GeneID" id="91087078"/>
<evidence type="ECO:0000259" key="4">
    <source>
        <dbReference type="Pfam" id="PF06978"/>
    </source>
</evidence>
<dbReference type="GO" id="GO:0000172">
    <property type="term" value="C:ribonuclease MRP complex"/>
    <property type="evidence" value="ECO:0007669"/>
    <property type="project" value="InterPro"/>
</dbReference>
<dbReference type="InterPro" id="IPR039182">
    <property type="entry name" value="Pop1"/>
</dbReference>
<dbReference type="Pfam" id="PF06978">
    <property type="entry name" value="POP1_N"/>
    <property type="match status" value="1"/>
</dbReference>
<dbReference type="InterPro" id="IPR012590">
    <property type="entry name" value="POPLD_dom"/>
</dbReference>
<feature type="domain" description="POPLD" evidence="5">
    <location>
        <begin position="492"/>
        <end position="584"/>
    </location>
</feature>
<keyword evidence="2" id="KW-0819">tRNA processing</keyword>
<dbReference type="Pfam" id="PF22770">
    <property type="entry name" value="POP1_C"/>
    <property type="match status" value="1"/>
</dbReference>
<organism evidence="7 8">
    <name type="scientific">Cryptococcus depauperatus CBS 7841</name>
    <dbReference type="NCBI Taxonomy" id="1295531"/>
    <lineage>
        <taxon>Eukaryota</taxon>
        <taxon>Fungi</taxon>
        <taxon>Dikarya</taxon>
        <taxon>Basidiomycota</taxon>
        <taxon>Agaricomycotina</taxon>
        <taxon>Tremellomycetes</taxon>
        <taxon>Tremellales</taxon>
        <taxon>Cryptococcaceae</taxon>
        <taxon>Cryptococcus</taxon>
    </lineage>
</organism>
<dbReference type="Gene3D" id="3.30.1360.120">
    <property type="entry name" value="Probable tRNA modification gtpase trme, domain 1"/>
    <property type="match status" value="1"/>
</dbReference>
<gene>
    <name evidence="7" type="ORF">L203_102867</name>
</gene>
<dbReference type="KEGG" id="cdep:91087078"/>
<reference evidence="7" key="3">
    <citation type="submission" date="2024-01" db="EMBL/GenBank/DDBJ databases">
        <authorList>
            <person name="Coelho M.A."/>
            <person name="David-Palma M."/>
            <person name="Shea T."/>
            <person name="Sun S."/>
            <person name="Cuomo C.A."/>
            <person name="Heitman J."/>
        </authorList>
    </citation>
    <scope>NUCLEOTIDE SEQUENCE</scope>
    <source>
        <strain evidence="7">CBS 7841</strain>
    </source>
</reference>
<dbReference type="AlphaFoldDB" id="A0AAJ8JSL6"/>
<evidence type="ECO:0000256" key="3">
    <source>
        <dbReference type="ARBA" id="ARBA00023242"/>
    </source>
</evidence>
<dbReference type="RefSeq" id="XP_066068381.1">
    <property type="nucleotide sequence ID" value="XM_066212284.1"/>
</dbReference>
<feature type="domain" description="POP1 C-terminal" evidence="6">
    <location>
        <begin position="715"/>
        <end position="786"/>
    </location>
</feature>
<dbReference type="Proteomes" id="UP000094043">
    <property type="component" value="Chromosome 3"/>
</dbReference>